<dbReference type="Gene3D" id="2.150.10.10">
    <property type="entry name" value="Serralysin-like metalloprotease, C-terminal"/>
    <property type="match status" value="3"/>
</dbReference>
<protein>
    <recommendedName>
        <fullName evidence="5">Calcium-binding protein</fullName>
    </recommendedName>
</protein>
<dbReference type="InterPro" id="IPR011042">
    <property type="entry name" value="6-blade_b-propeller_TolB-like"/>
</dbReference>
<evidence type="ECO:0000256" key="1">
    <source>
        <dbReference type="ARBA" id="ARBA00004613"/>
    </source>
</evidence>
<dbReference type="InterPro" id="IPR018511">
    <property type="entry name" value="Hemolysin-typ_Ca-bd_CS"/>
</dbReference>
<dbReference type="SUPFAM" id="SSF82171">
    <property type="entry name" value="DPP6 N-terminal domain-like"/>
    <property type="match status" value="1"/>
</dbReference>
<dbReference type="AlphaFoldDB" id="A0A9X9WUP7"/>
<dbReference type="Pfam" id="PF00353">
    <property type="entry name" value="HemolysinCabind"/>
    <property type="match status" value="5"/>
</dbReference>
<keyword evidence="4" id="KW-1185">Reference proteome</keyword>
<dbReference type="EMBL" id="JAAEDM010000012">
    <property type="protein sequence ID" value="MBR0670876.1"/>
    <property type="molecule type" value="Genomic_DNA"/>
</dbReference>
<reference evidence="3" key="2">
    <citation type="journal article" date="2021" name="Syst. Appl. Microbiol.">
        <title>Roseomonas hellenica sp. nov., isolated from roots of wild-growing Alkanna tinctoria.</title>
        <authorList>
            <person name="Rat A."/>
            <person name="Naranjo H.D."/>
            <person name="Lebbe L."/>
            <person name="Cnockaert M."/>
            <person name="Krigas N."/>
            <person name="Grigoriadou K."/>
            <person name="Maloupa E."/>
            <person name="Willems A."/>
        </authorList>
    </citation>
    <scope>NUCLEOTIDE SEQUENCE</scope>
    <source>
        <strain evidence="3">LMG 31231</strain>
    </source>
</reference>
<dbReference type="RefSeq" id="WP_211861254.1">
    <property type="nucleotide sequence ID" value="NZ_JAAEDM010000012.1"/>
</dbReference>
<dbReference type="InterPro" id="IPR001343">
    <property type="entry name" value="Hemolysn_Ca-bd"/>
</dbReference>
<name>A0A9X9WUP7_9PROT</name>
<comment type="caution">
    <text evidence="3">The sequence shown here is derived from an EMBL/GenBank/DDBJ whole genome shotgun (WGS) entry which is preliminary data.</text>
</comment>
<gene>
    <name evidence="3" type="ORF">GXW76_06800</name>
</gene>
<sequence>MTVFTFSTLANNQHLAFSLGSDVLNVDLPTATAGTVRLLRSGANLAFTFGGKTVFLDGVALNQLDADNLAFAGGGALLVGDGSSDPFADYYGADYSGLAGAVSGDLQVWGLGGADLIATGAGNDVLVGNEALTVLTHVSRVGPTGSPTGSSGATVSADGRYVAFEGGWTGFGSSSNSATDVLVKDMVTGAVSDEHRSTTGALGLSGSGDAVISADGRSLAFVSSSQLLSPTTTPSNTVFVASTNSAAIEAVSRTAGGVFGNEGGANPDLSADGRYVVFESRSSNLASGGNVTFEDIYLKDRITGALARISTSLTGGDGDGESRYAKISADGRYVVFQSAASNLTSGDGNGRIDIFVWDRTTGGLANITLGTPGDFDSLRPDVAFDNGYGGVVVFDTNKALVAADTNNAIDVYAYDIAAGTFSLVSATANGTVSAIGAQEGSVSGDGRFVAFRSFSPNLVTGDTNGYADIFVKDLFTGAIALVSRLPGAEGNQQADAAPQISLGGDWIVFSSSASNLATTDGNGGLPDVFRVSNPLLLDTLQGGTGNDTYVVARNDVIIEQPGAGIDLVQSSIAYALGANLENLQLTGAANLNGWGNVLNNAITGNAGANRLYGLLGNDVLDGGLGNDTLDGGAGNDTLKGGDGVDSLNGGDGNDSLLGGAGDDVLNGGLGNDTIDAGANGGFLDMAAGGAGNDTYIIGTGYAVEIFETGLVTNGIDVVRSSVTHALAASVENLVLTGTANVNGTGNTQANLITGNAGANLLIGGGGNDTLNGGAGADTLNGGAGNDRLVGGLGPDTILLNSKIGSDIVTDFVSGTDKVLVSKAALPIGDGDLLIEGAVVRAAPGGFGTGAELVVFTADAAGLDAASAAAQIGAASAAYAVGATRLFAIDNGVSSALYLFTAADANATVSAAELTMLLTMQGTAATALADYAFGT</sequence>
<comment type="subcellular location">
    <subcellularLocation>
        <location evidence="1">Secreted</location>
    </subcellularLocation>
</comment>
<reference evidence="3" key="1">
    <citation type="submission" date="2020-01" db="EMBL/GenBank/DDBJ databases">
        <authorList>
            <person name="Rat A."/>
        </authorList>
    </citation>
    <scope>NUCLEOTIDE SEQUENCE</scope>
    <source>
        <strain evidence="3">LMG 31231</strain>
    </source>
</reference>
<dbReference type="PRINTS" id="PR00313">
    <property type="entry name" value="CABNDNGRPT"/>
</dbReference>
<dbReference type="PANTHER" id="PTHR38340">
    <property type="entry name" value="S-LAYER PROTEIN"/>
    <property type="match status" value="1"/>
</dbReference>
<accession>A0A9X9WUP7</accession>
<dbReference type="Proteomes" id="UP001138751">
    <property type="component" value="Unassembled WGS sequence"/>
</dbReference>
<dbReference type="GO" id="GO:0005509">
    <property type="term" value="F:calcium ion binding"/>
    <property type="evidence" value="ECO:0007669"/>
    <property type="project" value="InterPro"/>
</dbReference>
<dbReference type="SUPFAM" id="SSF51120">
    <property type="entry name" value="beta-Roll"/>
    <property type="match status" value="2"/>
</dbReference>
<keyword evidence="2" id="KW-0964">Secreted</keyword>
<dbReference type="PROSITE" id="PS00330">
    <property type="entry name" value="HEMOLYSIN_CALCIUM"/>
    <property type="match status" value="6"/>
</dbReference>
<evidence type="ECO:0000313" key="4">
    <source>
        <dbReference type="Proteomes" id="UP001138751"/>
    </source>
</evidence>
<dbReference type="InterPro" id="IPR050557">
    <property type="entry name" value="RTX_toxin/Mannuronan_C5-epim"/>
</dbReference>
<organism evidence="3 4">
    <name type="scientific">Neoroseomonas soli</name>
    <dbReference type="NCBI Taxonomy" id="1081025"/>
    <lineage>
        <taxon>Bacteria</taxon>
        <taxon>Pseudomonadati</taxon>
        <taxon>Pseudomonadota</taxon>
        <taxon>Alphaproteobacteria</taxon>
        <taxon>Acetobacterales</taxon>
        <taxon>Acetobacteraceae</taxon>
        <taxon>Neoroseomonas</taxon>
    </lineage>
</organism>
<evidence type="ECO:0008006" key="5">
    <source>
        <dbReference type="Google" id="ProtNLM"/>
    </source>
</evidence>
<evidence type="ECO:0000313" key="3">
    <source>
        <dbReference type="EMBL" id="MBR0670876.1"/>
    </source>
</evidence>
<dbReference type="InterPro" id="IPR011049">
    <property type="entry name" value="Serralysin-like_metalloprot_C"/>
</dbReference>
<evidence type="ECO:0000256" key="2">
    <source>
        <dbReference type="ARBA" id="ARBA00022525"/>
    </source>
</evidence>
<dbReference type="Gene3D" id="2.120.10.30">
    <property type="entry name" value="TolB, C-terminal domain"/>
    <property type="match status" value="2"/>
</dbReference>
<dbReference type="GO" id="GO:0005576">
    <property type="term" value="C:extracellular region"/>
    <property type="evidence" value="ECO:0007669"/>
    <property type="project" value="UniProtKB-SubCell"/>
</dbReference>
<proteinExistence type="predicted"/>
<dbReference type="PANTHER" id="PTHR38340:SF1">
    <property type="entry name" value="S-LAYER PROTEIN"/>
    <property type="match status" value="1"/>
</dbReference>